<dbReference type="EMBL" id="JBHSWU010000443">
    <property type="protein sequence ID" value="MFC6725251.1"/>
    <property type="molecule type" value="Genomic_DNA"/>
</dbReference>
<dbReference type="PANTHER" id="PTHR34236:SF1">
    <property type="entry name" value="DIMETHYL SULFOXIDE REDUCTASE TRANSCRIPTIONAL ACTIVATOR"/>
    <property type="match status" value="1"/>
</dbReference>
<dbReference type="Pfam" id="PF04967">
    <property type="entry name" value="HTH_10"/>
    <property type="match status" value="1"/>
</dbReference>
<comment type="caution">
    <text evidence="4">The sequence shown here is derived from an EMBL/GenBank/DDBJ whole genome shotgun (WGS) entry which is preliminary data.</text>
</comment>
<organism evidence="4 5">
    <name type="scientific">Halobium palmae</name>
    <dbReference type="NCBI Taxonomy" id="1776492"/>
    <lineage>
        <taxon>Archaea</taxon>
        <taxon>Methanobacteriati</taxon>
        <taxon>Methanobacteriota</taxon>
        <taxon>Stenosarchaea group</taxon>
        <taxon>Halobacteria</taxon>
        <taxon>Halobacteriales</taxon>
        <taxon>Haloferacaceae</taxon>
        <taxon>Halobium</taxon>
    </lineage>
</organism>
<evidence type="ECO:0000313" key="5">
    <source>
        <dbReference type="Proteomes" id="UP001596328"/>
    </source>
</evidence>
<keyword evidence="2" id="KW-0804">Transcription</keyword>
<evidence type="ECO:0000259" key="3">
    <source>
        <dbReference type="Pfam" id="PF04967"/>
    </source>
</evidence>
<dbReference type="Proteomes" id="UP001596328">
    <property type="component" value="Unassembled WGS sequence"/>
</dbReference>
<sequence>DAVRAALEAVRAEMDADVAVDHIASLGEGVGSGIFHDDGLSERQREVFELARKRGYYTWPREVSASDLADELALSKATVLEHLRKAEAKLLDPE</sequence>
<keyword evidence="5" id="KW-1185">Reference proteome</keyword>
<dbReference type="InterPro" id="IPR013324">
    <property type="entry name" value="RNA_pol_sigma_r3/r4-like"/>
</dbReference>
<dbReference type="InterPro" id="IPR007050">
    <property type="entry name" value="HTH_bacterioopsin"/>
</dbReference>
<dbReference type="Gene3D" id="1.10.10.10">
    <property type="entry name" value="Winged helix-like DNA-binding domain superfamily/Winged helix DNA-binding domain"/>
    <property type="match status" value="1"/>
</dbReference>
<name>A0ABD5S109_9EURY</name>
<evidence type="ECO:0000313" key="4">
    <source>
        <dbReference type="EMBL" id="MFC6725251.1"/>
    </source>
</evidence>
<reference evidence="4 5" key="1">
    <citation type="journal article" date="2019" name="Int. J. Syst. Evol. Microbiol.">
        <title>The Global Catalogue of Microorganisms (GCM) 10K type strain sequencing project: providing services to taxonomists for standard genome sequencing and annotation.</title>
        <authorList>
            <consortium name="The Broad Institute Genomics Platform"/>
            <consortium name="The Broad Institute Genome Sequencing Center for Infectious Disease"/>
            <person name="Wu L."/>
            <person name="Ma J."/>
        </authorList>
    </citation>
    <scope>NUCLEOTIDE SEQUENCE [LARGE SCALE GENOMIC DNA]</scope>
    <source>
        <strain evidence="4 5">NBRC 111368</strain>
    </source>
</reference>
<proteinExistence type="predicted"/>
<keyword evidence="1" id="KW-0805">Transcription regulation</keyword>
<dbReference type="AlphaFoldDB" id="A0ABD5S109"/>
<protein>
    <submittedName>
        <fullName evidence="4">Helix-turn-helix domain-containing protein</fullName>
    </submittedName>
</protein>
<evidence type="ECO:0000256" key="2">
    <source>
        <dbReference type="ARBA" id="ARBA00023163"/>
    </source>
</evidence>
<feature type="non-terminal residue" evidence="4">
    <location>
        <position position="1"/>
    </location>
</feature>
<evidence type="ECO:0000256" key="1">
    <source>
        <dbReference type="ARBA" id="ARBA00023015"/>
    </source>
</evidence>
<gene>
    <name evidence="4" type="ORF">ACFQE1_12900</name>
</gene>
<feature type="domain" description="HTH bat-type" evidence="3">
    <location>
        <begin position="40"/>
        <end position="91"/>
    </location>
</feature>
<dbReference type="PANTHER" id="PTHR34236">
    <property type="entry name" value="DIMETHYL SULFOXIDE REDUCTASE TRANSCRIPTIONAL ACTIVATOR"/>
    <property type="match status" value="1"/>
</dbReference>
<dbReference type="SUPFAM" id="SSF88659">
    <property type="entry name" value="Sigma3 and sigma4 domains of RNA polymerase sigma factors"/>
    <property type="match status" value="1"/>
</dbReference>
<dbReference type="InterPro" id="IPR036388">
    <property type="entry name" value="WH-like_DNA-bd_sf"/>
</dbReference>
<accession>A0ABD5S109</accession>